<organism evidence="3 4">
    <name type="scientific">Cognatiluteimonas weifangensis</name>
    <dbReference type="NCBI Taxonomy" id="2303539"/>
    <lineage>
        <taxon>Bacteria</taxon>
        <taxon>Pseudomonadati</taxon>
        <taxon>Pseudomonadota</taxon>
        <taxon>Gammaproteobacteria</taxon>
        <taxon>Lysobacterales</taxon>
        <taxon>Lysobacteraceae</taxon>
        <taxon>Cognatiluteimonas</taxon>
    </lineage>
</organism>
<dbReference type="SFLD" id="SFLDG00358">
    <property type="entry name" value="Main_(cytGST)"/>
    <property type="match status" value="1"/>
</dbReference>
<dbReference type="PROSITE" id="PS50405">
    <property type="entry name" value="GST_CTER"/>
    <property type="match status" value="1"/>
</dbReference>
<dbReference type="PROSITE" id="PS50404">
    <property type="entry name" value="GST_NTER"/>
    <property type="match status" value="1"/>
</dbReference>
<dbReference type="Proteomes" id="UP000262917">
    <property type="component" value="Unassembled WGS sequence"/>
</dbReference>
<evidence type="ECO:0000259" key="1">
    <source>
        <dbReference type="PROSITE" id="PS50404"/>
    </source>
</evidence>
<name>A0A372DPC3_9GAMM</name>
<feature type="domain" description="GST C-terminal" evidence="2">
    <location>
        <begin position="84"/>
        <end position="213"/>
    </location>
</feature>
<dbReference type="Gene3D" id="3.40.30.10">
    <property type="entry name" value="Glutaredoxin"/>
    <property type="match status" value="1"/>
</dbReference>
<sequence>MIRIYGLSASGNCHKLRMLLEHLGRPYQWIEIDSFAGQTRTPEFLALNPNGRIPVLQLQDGRCLAESDAILHWLAEGTRYLPTDPWLHAQALSWMFFEQYSHEPYLAVVHSIRGMMAADSPRRMELPRLLERGRQSLAVMERHLGDAAWFSGPDYGVADIALYPNTSLAPRCGFDLAPYPKLRDWMARIEAQPGFVALPPATPEVAARLALPV</sequence>
<dbReference type="Pfam" id="PF13409">
    <property type="entry name" value="GST_N_2"/>
    <property type="match status" value="1"/>
</dbReference>
<dbReference type="SFLD" id="SFLDG01151">
    <property type="entry name" value="Main.2:_Nu-like"/>
    <property type="match status" value="1"/>
</dbReference>
<dbReference type="InterPro" id="IPR036282">
    <property type="entry name" value="Glutathione-S-Trfase_C_sf"/>
</dbReference>
<dbReference type="SUPFAM" id="SSF47616">
    <property type="entry name" value="GST C-terminal domain-like"/>
    <property type="match status" value="1"/>
</dbReference>
<evidence type="ECO:0000259" key="2">
    <source>
        <dbReference type="PROSITE" id="PS50405"/>
    </source>
</evidence>
<protein>
    <submittedName>
        <fullName evidence="3">Glutathione S-transferase family protein</fullName>
    </submittedName>
</protein>
<evidence type="ECO:0000313" key="3">
    <source>
        <dbReference type="EMBL" id="RFP61287.1"/>
    </source>
</evidence>
<reference evidence="3 4" key="1">
    <citation type="submission" date="2018-08" db="EMBL/GenBank/DDBJ databases">
        <title>Lysobacter weifangensis sp. nov., a new member of the family 'Xanthomonadaceae', isolated from soil in a farmland.</title>
        <authorList>
            <person name="Zhao H."/>
        </authorList>
    </citation>
    <scope>NUCLEOTIDE SEQUENCE [LARGE SCALE GENOMIC DNA]</scope>
    <source>
        <strain evidence="3 4">WF-2</strain>
    </source>
</reference>
<dbReference type="InterPro" id="IPR010987">
    <property type="entry name" value="Glutathione-S-Trfase_C-like"/>
</dbReference>
<dbReference type="AlphaFoldDB" id="A0A372DPC3"/>
<dbReference type="EMBL" id="QVPD01000004">
    <property type="protein sequence ID" value="RFP61287.1"/>
    <property type="molecule type" value="Genomic_DNA"/>
</dbReference>
<dbReference type="GO" id="GO:0016740">
    <property type="term" value="F:transferase activity"/>
    <property type="evidence" value="ECO:0007669"/>
    <property type="project" value="UniProtKB-KW"/>
</dbReference>
<dbReference type="CDD" id="cd03056">
    <property type="entry name" value="GST_N_4"/>
    <property type="match status" value="1"/>
</dbReference>
<dbReference type="RefSeq" id="WP_117202314.1">
    <property type="nucleotide sequence ID" value="NZ_JBHTBK010000009.1"/>
</dbReference>
<dbReference type="Gene3D" id="1.20.1050.10">
    <property type="match status" value="1"/>
</dbReference>
<dbReference type="PANTHER" id="PTHR44051">
    <property type="entry name" value="GLUTATHIONE S-TRANSFERASE-RELATED"/>
    <property type="match status" value="1"/>
</dbReference>
<dbReference type="PANTHER" id="PTHR44051:SF2">
    <property type="entry name" value="HYPOTHETICAL GLUTATHIONE S-TRANSFERASE LIKE PROTEIN"/>
    <property type="match status" value="1"/>
</dbReference>
<dbReference type="Pfam" id="PF13410">
    <property type="entry name" value="GST_C_2"/>
    <property type="match status" value="1"/>
</dbReference>
<dbReference type="InterPro" id="IPR040079">
    <property type="entry name" value="Glutathione_S-Trfase"/>
</dbReference>
<dbReference type="InterPro" id="IPR004045">
    <property type="entry name" value="Glutathione_S-Trfase_N"/>
</dbReference>
<feature type="domain" description="GST N-terminal" evidence="1">
    <location>
        <begin position="1"/>
        <end position="82"/>
    </location>
</feature>
<keyword evidence="4" id="KW-1185">Reference proteome</keyword>
<gene>
    <name evidence="3" type="ORF">D0Y53_04890</name>
</gene>
<accession>A0A372DPC3</accession>
<comment type="caution">
    <text evidence="3">The sequence shown here is derived from an EMBL/GenBank/DDBJ whole genome shotgun (WGS) entry which is preliminary data.</text>
</comment>
<dbReference type="SFLD" id="SFLDS00019">
    <property type="entry name" value="Glutathione_Transferase_(cytos"/>
    <property type="match status" value="1"/>
</dbReference>
<dbReference type="SUPFAM" id="SSF52833">
    <property type="entry name" value="Thioredoxin-like"/>
    <property type="match status" value="1"/>
</dbReference>
<proteinExistence type="predicted"/>
<dbReference type="OrthoDB" id="9797500at2"/>
<evidence type="ECO:0000313" key="4">
    <source>
        <dbReference type="Proteomes" id="UP000262917"/>
    </source>
</evidence>
<dbReference type="InterPro" id="IPR036249">
    <property type="entry name" value="Thioredoxin-like_sf"/>
</dbReference>
<keyword evidence="3" id="KW-0808">Transferase</keyword>